<dbReference type="AlphaFoldDB" id="A0A418YBQ9"/>
<evidence type="ECO:0000256" key="6">
    <source>
        <dbReference type="ARBA" id="ARBA00045004"/>
    </source>
</evidence>
<dbReference type="Proteomes" id="UP000283255">
    <property type="component" value="Unassembled WGS sequence"/>
</dbReference>
<accession>A0A418YBQ9</accession>
<keyword evidence="9" id="KW-1185">Reference proteome</keyword>
<keyword evidence="1" id="KW-0645">Protease</keyword>
<organism evidence="8 9">
    <name type="scientific">Motilimonas pumila</name>
    <dbReference type="NCBI Taxonomy" id="2303987"/>
    <lineage>
        <taxon>Bacteria</taxon>
        <taxon>Pseudomonadati</taxon>
        <taxon>Pseudomonadota</taxon>
        <taxon>Gammaproteobacteria</taxon>
        <taxon>Alteromonadales</taxon>
        <taxon>Alteromonadales genera incertae sedis</taxon>
        <taxon>Motilimonas</taxon>
    </lineage>
</organism>
<comment type="caution">
    <text evidence="8">The sequence shown here is derived from an EMBL/GenBank/DDBJ whole genome shotgun (WGS) entry which is preliminary data.</text>
</comment>
<dbReference type="GO" id="GO:0006508">
    <property type="term" value="P:proteolysis"/>
    <property type="evidence" value="ECO:0007669"/>
    <property type="project" value="UniProtKB-KW"/>
</dbReference>
<evidence type="ECO:0000259" key="7">
    <source>
        <dbReference type="Pfam" id="PF22103"/>
    </source>
</evidence>
<evidence type="ECO:0000256" key="2">
    <source>
        <dbReference type="ARBA" id="ARBA00022801"/>
    </source>
</evidence>
<evidence type="ECO:0000256" key="1">
    <source>
        <dbReference type="ARBA" id="ARBA00022670"/>
    </source>
</evidence>
<comment type="similarity">
    <text evidence="4">Belongs to the peptidase C79 family.</text>
</comment>
<feature type="domain" description="ElaD/SseL-like N-terminal" evidence="7">
    <location>
        <begin position="46"/>
        <end position="137"/>
    </location>
</feature>
<keyword evidence="2" id="KW-0378">Hydrolase</keyword>
<gene>
    <name evidence="8" type="ORF">D1Z90_15960</name>
</gene>
<sequence>MTSVFAQNNAVYLPQESLQSNLDTVSQAFELLSTATSLTGAVKSHLDSLADLAKCNDLDSIELLHNIALKNNVVGQYAEAMLYQVYSQGKDNGSSQSIESMSLSLFEHREQLEGLDDNNKLNTPSVITMMASGELNQFMQPVTDQDMGELFFPSPSPALSDSGSELSKALRIKLADTQLEHEVSTFESAKFIYDNIEGDVLGLQMDGSAPPLYLLDYAFESICRNNDNLVLLAHNATIEDIQDDISDLAIGQQLAVPLTQSDENSDHAGVLLINKIAEDEYEVVVFHPKTPNSVDEMDDIQQMLSQIFSVSGDYESTFVTPEVPEHENACLSGLFLTQYSQQNGDFDKAYHAFNSEIEEPKVDTSWRQLRDDLVDLACDAILSEHFDLSIDILG</sequence>
<dbReference type="OrthoDB" id="6505304at2"/>
<evidence type="ECO:0000256" key="4">
    <source>
        <dbReference type="ARBA" id="ARBA00044952"/>
    </source>
</evidence>
<keyword evidence="3" id="KW-0788">Thiol protease</keyword>
<proteinExistence type="inferred from homology"/>
<dbReference type="Pfam" id="PF22103">
    <property type="entry name" value="ElaD_SseL-like_N"/>
    <property type="match status" value="1"/>
</dbReference>
<dbReference type="RefSeq" id="WP_119911788.1">
    <property type="nucleotide sequence ID" value="NZ_QZCH01000024.1"/>
</dbReference>
<evidence type="ECO:0000256" key="3">
    <source>
        <dbReference type="ARBA" id="ARBA00022807"/>
    </source>
</evidence>
<evidence type="ECO:0000256" key="5">
    <source>
        <dbReference type="ARBA" id="ARBA00044996"/>
    </source>
</evidence>
<reference evidence="8 9" key="1">
    <citation type="submission" date="2018-09" db="EMBL/GenBank/DDBJ databases">
        <authorList>
            <person name="Wang F."/>
        </authorList>
    </citation>
    <scope>NUCLEOTIDE SEQUENCE [LARGE SCALE GENOMIC DNA]</scope>
    <source>
        <strain evidence="8 9">PLHSC7-2</strain>
    </source>
</reference>
<dbReference type="GO" id="GO:0008234">
    <property type="term" value="F:cysteine-type peptidase activity"/>
    <property type="evidence" value="ECO:0007669"/>
    <property type="project" value="UniProtKB-KW"/>
</dbReference>
<reference evidence="8 9" key="2">
    <citation type="submission" date="2019-01" db="EMBL/GenBank/DDBJ databases">
        <title>Motilimonas pumilus sp. nov., isolated from the gut of sea cucumber (Apostichopus japonicus).</title>
        <authorList>
            <person name="Wang F.-Q."/>
            <person name="Ren L.-H."/>
            <person name="Lin Y.-W."/>
            <person name="Sun G.-H."/>
            <person name="Du Z.-J."/>
            <person name="Zhao J.-X."/>
            <person name="Liu X.-J."/>
            <person name="Liu L.-J."/>
        </authorList>
    </citation>
    <scope>NUCLEOTIDE SEQUENCE [LARGE SCALE GENOMIC DNA]</scope>
    <source>
        <strain evidence="8 9">PLHSC7-2</strain>
    </source>
</reference>
<protein>
    <recommendedName>
        <fullName evidence="6">Deubiquitinating enzyme</fullName>
    </recommendedName>
    <alternativeName>
        <fullName evidence="5">Deubiquitinating protease</fullName>
    </alternativeName>
</protein>
<evidence type="ECO:0000313" key="8">
    <source>
        <dbReference type="EMBL" id="RJG41866.1"/>
    </source>
</evidence>
<dbReference type="EMBL" id="QZCH01000024">
    <property type="protein sequence ID" value="RJG41866.1"/>
    <property type="molecule type" value="Genomic_DNA"/>
</dbReference>
<dbReference type="InterPro" id="IPR054329">
    <property type="entry name" value="ElaD/SseL-like_N"/>
</dbReference>
<name>A0A418YBQ9_9GAMM</name>
<evidence type="ECO:0000313" key="9">
    <source>
        <dbReference type="Proteomes" id="UP000283255"/>
    </source>
</evidence>